<dbReference type="AlphaFoldDB" id="A0A075B4V1"/>
<dbReference type="PROSITE" id="PS50192">
    <property type="entry name" value="T_SNARE"/>
    <property type="match status" value="1"/>
</dbReference>
<dbReference type="SMART" id="SM00397">
    <property type="entry name" value="t_SNARE"/>
    <property type="match status" value="2"/>
</dbReference>
<dbReference type="EMBL" id="ML005541">
    <property type="protein sequence ID" value="RKP18167.1"/>
    <property type="molecule type" value="Genomic_DNA"/>
</dbReference>
<dbReference type="SUPFAM" id="SSF58038">
    <property type="entry name" value="SNARE fusion complex"/>
    <property type="match status" value="2"/>
</dbReference>
<evidence type="ECO:0000313" key="6">
    <source>
        <dbReference type="Proteomes" id="UP000030755"/>
    </source>
</evidence>
<protein>
    <recommendedName>
        <fullName evidence="3">t-SNARE coiled-coil homology domain-containing protein</fullName>
    </recommendedName>
</protein>
<proteinExistence type="inferred from homology"/>
<feature type="coiled-coil region" evidence="2">
    <location>
        <begin position="68"/>
        <end position="98"/>
    </location>
</feature>
<dbReference type="OrthoDB" id="18679at2759"/>
<gene>
    <name evidence="4" type="ORF">O9G_005377</name>
    <name evidence="5" type="ORF">ROZALSC1DRAFT_30113</name>
</gene>
<dbReference type="GO" id="GO:0031201">
    <property type="term" value="C:SNARE complex"/>
    <property type="evidence" value="ECO:0007669"/>
    <property type="project" value="TreeGrafter"/>
</dbReference>
<dbReference type="STRING" id="988480.A0A075B4V1"/>
<reference evidence="4 6" key="1">
    <citation type="journal article" date="2013" name="Curr. Biol.">
        <title>Shared signatures of parasitism and phylogenomics unite Cryptomycota and microsporidia.</title>
        <authorList>
            <person name="James T.Y."/>
            <person name="Pelin A."/>
            <person name="Bonen L."/>
            <person name="Ahrendt S."/>
            <person name="Sain D."/>
            <person name="Corradi N."/>
            <person name="Stajich J.E."/>
        </authorList>
    </citation>
    <scope>NUCLEOTIDE SEQUENCE [LARGE SCALE GENOMIC DNA]</scope>
    <source>
        <strain evidence="4 6">CSF55</strain>
        <strain evidence="4 6">CSF55</strain>
    </source>
</reference>
<sequence length="254" mass="29443">MTRYGSDSNNPFAEDLLKEHNPYYRDYTIKDNKYDEDEFRYLHSEIKNVQSDTLRSTRNIVRTINSTKESANETLLKLEGQKEQLDNAEKNALSAKYNTSISKLEAKEVKKYSKLFNISLPKIFKRTSKEEKDIIKARSDVNEFGINKTLEKSKKQPKHVVRKETSELQEKMEHLSSTSMFGGRLADDDFNAKEKEIDDNLNYVSKHLAELKMMGLEMTSSLDAQSKQIDRIACKADEVDNDMVDTMGILKRYE</sequence>
<dbReference type="GO" id="GO:0006887">
    <property type="term" value="P:exocytosis"/>
    <property type="evidence" value="ECO:0007669"/>
    <property type="project" value="TreeGrafter"/>
</dbReference>
<evidence type="ECO:0000259" key="3">
    <source>
        <dbReference type="PROSITE" id="PS50192"/>
    </source>
</evidence>
<evidence type="ECO:0000313" key="4">
    <source>
        <dbReference type="EMBL" id="EPZ36505.1"/>
    </source>
</evidence>
<dbReference type="Gene3D" id="1.20.5.110">
    <property type="match status" value="2"/>
</dbReference>
<dbReference type="OMA" id="ANTEMHL"/>
<dbReference type="PANTHER" id="PTHR19305">
    <property type="entry name" value="SYNAPTOSOMAL ASSOCIATED PROTEIN"/>
    <property type="match status" value="1"/>
</dbReference>
<evidence type="ECO:0000313" key="7">
    <source>
        <dbReference type="Proteomes" id="UP000281549"/>
    </source>
</evidence>
<dbReference type="GO" id="GO:0005484">
    <property type="term" value="F:SNAP receptor activity"/>
    <property type="evidence" value="ECO:0007669"/>
    <property type="project" value="TreeGrafter"/>
</dbReference>
<comment type="similarity">
    <text evidence="1">Belongs to the SNAP-25 family.</text>
</comment>
<reference evidence="5" key="3">
    <citation type="submission" date="2018-08" db="EMBL/GenBank/DDBJ databases">
        <title>Leveraging single-cell genomics to expand the Fungal Tree of Life.</title>
        <authorList>
            <consortium name="DOE Joint Genome Institute"/>
            <person name="Ahrendt S.R."/>
            <person name="Quandt C.A."/>
            <person name="Ciobanu D."/>
            <person name="Clum A."/>
            <person name="Salamov A."/>
            <person name="Andreopoulos B."/>
            <person name="Cheng J.-F."/>
            <person name="Woyke T."/>
            <person name="Pelin A."/>
            <person name="Henrissat B."/>
            <person name="Reynolds N."/>
            <person name="Benny G.L."/>
            <person name="Smith M.E."/>
            <person name="James T.Y."/>
            <person name="Grigoriev I.V."/>
        </authorList>
    </citation>
    <scope>NUCLEOTIDE SEQUENCE</scope>
    <source>
        <strain evidence="5">CSF55</strain>
    </source>
</reference>
<keyword evidence="6" id="KW-1185">Reference proteome</keyword>
<evidence type="ECO:0000256" key="1">
    <source>
        <dbReference type="ARBA" id="ARBA00009480"/>
    </source>
</evidence>
<reference evidence="7" key="2">
    <citation type="journal article" date="2018" name="Nat. Microbiol.">
        <title>Leveraging single-cell genomics to expand the fungal tree of life.</title>
        <authorList>
            <person name="Ahrendt S.R."/>
            <person name="Quandt C.A."/>
            <person name="Ciobanu D."/>
            <person name="Clum A."/>
            <person name="Salamov A."/>
            <person name="Andreopoulos B."/>
            <person name="Cheng J.F."/>
            <person name="Woyke T."/>
            <person name="Pelin A."/>
            <person name="Henrissat B."/>
            <person name="Reynolds N.K."/>
            <person name="Benny G.L."/>
            <person name="Smith M.E."/>
            <person name="James T.Y."/>
            <person name="Grigoriev I.V."/>
        </authorList>
    </citation>
    <scope>NUCLEOTIDE SEQUENCE [LARGE SCALE GENOMIC DNA]</scope>
    <source>
        <strain evidence="7">CSF55</strain>
    </source>
</reference>
<dbReference type="GO" id="GO:0005886">
    <property type="term" value="C:plasma membrane"/>
    <property type="evidence" value="ECO:0007669"/>
    <property type="project" value="TreeGrafter"/>
</dbReference>
<dbReference type="Proteomes" id="UP000281549">
    <property type="component" value="Unassembled WGS sequence"/>
</dbReference>
<dbReference type="InterPro" id="IPR000727">
    <property type="entry name" value="T_SNARE_dom"/>
</dbReference>
<keyword evidence="2" id="KW-0175">Coiled coil</keyword>
<dbReference type="GO" id="GO:0006906">
    <property type="term" value="P:vesicle fusion"/>
    <property type="evidence" value="ECO:0007669"/>
    <property type="project" value="TreeGrafter"/>
</dbReference>
<evidence type="ECO:0000256" key="2">
    <source>
        <dbReference type="SAM" id="Coils"/>
    </source>
</evidence>
<dbReference type="PANTHER" id="PTHR19305:SF9">
    <property type="entry name" value="SYNAPTOSOMAL-ASSOCIATED PROTEIN 29"/>
    <property type="match status" value="1"/>
</dbReference>
<accession>A0A075B4V1</accession>
<name>A0A075B4V1_ROZAC</name>
<feature type="domain" description="T-SNARE coiled-coil homology" evidence="3">
    <location>
        <begin position="191"/>
        <end position="253"/>
    </location>
</feature>
<organism evidence="4 6">
    <name type="scientific">Rozella allomycis (strain CSF55)</name>
    <dbReference type="NCBI Taxonomy" id="988480"/>
    <lineage>
        <taxon>Eukaryota</taxon>
        <taxon>Fungi</taxon>
        <taxon>Fungi incertae sedis</taxon>
        <taxon>Cryptomycota</taxon>
        <taxon>Cryptomycota incertae sedis</taxon>
        <taxon>Rozella</taxon>
    </lineage>
</organism>
<evidence type="ECO:0000313" key="5">
    <source>
        <dbReference type="EMBL" id="RKP18167.1"/>
    </source>
</evidence>
<dbReference type="EMBL" id="KE560536">
    <property type="protein sequence ID" value="EPZ36505.1"/>
    <property type="molecule type" value="Genomic_DNA"/>
</dbReference>
<dbReference type="HOGENOM" id="CLU_1094802_0_0_1"/>
<dbReference type="Proteomes" id="UP000030755">
    <property type="component" value="Unassembled WGS sequence"/>
</dbReference>
<dbReference type="GO" id="GO:0019905">
    <property type="term" value="F:syntaxin binding"/>
    <property type="evidence" value="ECO:0007669"/>
    <property type="project" value="TreeGrafter"/>
</dbReference>